<dbReference type="Proteomes" id="UP000018141">
    <property type="component" value="Unassembled WGS sequence"/>
</dbReference>
<dbReference type="Gene3D" id="3.30.1490.480">
    <property type="entry name" value="Endolytic murein transglycosylase"/>
    <property type="match status" value="1"/>
</dbReference>
<evidence type="ECO:0000313" key="1">
    <source>
        <dbReference type="EMBL" id="CDD56819.1"/>
    </source>
</evidence>
<evidence type="ECO:0008006" key="3">
    <source>
        <dbReference type="Google" id="ProtNLM"/>
    </source>
</evidence>
<comment type="caution">
    <text evidence="1">The sequence shown here is derived from an EMBL/GenBank/DDBJ whole genome shotgun (WGS) entry which is preliminary data.</text>
</comment>
<sequence>MTLIIVTISNSLRGSKTASENAAQPSSVQPTSAIEAILNNQRTTQAYGDAASADATSADAASADVTSADVTSADVISADTSSAETVSDNVQQGQQGRNITVSFETIQSSEAAAQLLEKAGIVDNWRNFNSYLVNNGYDRKVSGGTFSFSGNESYKEIAGIITKSR</sequence>
<evidence type="ECO:0000313" key="2">
    <source>
        <dbReference type="Proteomes" id="UP000018141"/>
    </source>
</evidence>
<dbReference type="AlphaFoldDB" id="R7AMR8"/>
<proteinExistence type="predicted"/>
<organism evidence="1 2">
    <name type="scientific">Bacteroides pectinophilus CAG:437</name>
    <dbReference type="NCBI Taxonomy" id="1263051"/>
    <lineage>
        <taxon>Bacteria</taxon>
        <taxon>Bacillati</taxon>
        <taxon>Bacillota</taxon>
        <taxon>Clostridia</taxon>
        <taxon>Eubacteriales</taxon>
    </lineage>
</organism>
<reference evidence="1" key="1">
    <citation type="submission" date="2012-11" db="EMBL/GenBank/DDBJ databases">
        <title>Dependencies among metagenomic species, viruses, plasmids and units of genetic variation.</title>
        <authorList>
            <person name="Nielsen H.B."/>
            <person name="Almeida M."/>
            <person name="Juncker A.S."/>
            <person name="Rasmussen S."/>
            <person name="Li J."/>
            <person name="Sunagawa S."/>
            <person name="Plichta D."/>
            <person name="Gautier L."/>
            <person name="Le Chatelier E."/>
            <person name="Peletier E."/>
            <person name="Bonde I."/>
            <person name="Nielsen T."/>
            <person name="Manichanh C."/>
            <person name="Arumugam M."/>
            <person name="Batto J."/>
            <person name="Santos M.B.Q.D."/>
            <person name="Blom N."/>
            <person name="Borruel N."/>
            <person name="Burgdorf K.S."/>
            <person name="Boumezbeur F."/>
            <person name="Casellas F."/>
            <person name="Dore J."/>
            <person name="Guarner F."/>
            <person name="Hansen T."/>
            <person name="Hildebrand F."/>
            <person name="Kaas R.S."/>
            <person name="Kennedy S."/>
            <person name="Kristiansen K."/>
            <person name="Kultima J.R."/>
            <person name="Leonard P."/>
            <person name="Levenez F."/>
            <person name="Lund O."/>
            <person name="Moumen B."/>
            <person name="Le Paslier D."/>
            <person name="Pons N."/>
            <person name="Pedersen O."/>
            <person name="Prifti E."/>
            <person name="Qin J."/>
            <person name="Raes J."/>
            <person name="Tap J."/>
            <person name="Tims S."/>
            <person name="Ussery D.W."/>
            <person name="Yamada T."/>
            <person name="MetaHit consortium"/>
            <person name="Renault P."/>
            <person name="Sicheritz-Ponten T."/>
            <person name="Bork P."/>
            <person name="Wang J."/>
            <person name="Brunak S."/>
            <person name="Ehrlich S.D."/>
        </authorList>
    </citation>
    <scope>NUCLEOTIDE SEQUENCE [LARGE SCALE GENOMIC DNA]</scope>
</reference>
<dbReference type="EMBL" id="CBHH010000038">
    <property type="protein sequence ID" value="CDD56819.1"/>
    <property type="molecule type" value="Genomic_DNA"/>
</dbReference>
<accession>R7AMR8</accession>
<name>R7AMR8_9FIRM</name>
<gene>
    <name evidence="1" type="ORF">BN656_01237</name>
</gene>
<protein>
    <recommendedName>
        <fullName evidence="3">Endolytic transglycosylase MltG</fullName>
    </recommendedName>
</protein>